<dbReference type="AlphaFoldDB" id="A0AAV7TST1"/>
<comment type="caution">
    <text evidence="1">The sequence shown here is derived from an EMBL/GenBank/DDBJ whole genome shotgun (WGS) entry which is preliminary data.</text>
</comment>
<gene>
    <name evidence="1" type="ORF">NDU88_004916</name>
</gene>
<dbReference type="Proteomes" id="UP001066276">
    <property type="component" value="Chromosome 3_2"/>
</dbReference>
<keyword evidence="2" id="KW-1185">Reference proteome</keyword>
<proteinExistence type="predicted"/>
<protein>
    <submittedName>
        <fullName evidence="1">Uncharacterized protein</fullName>
    </submittedName>
</protein>
<organism evidence="1 2">
    <name type="scientific">Pleurodeles waltl</name>
    <name type="common">Iberian ribbed newt</name>
    <dbReference type="NCBI Taxonomy" id="8319"/>
    <lineage>
        <taxon>Eukaryota</taxon>
        <taxon>Metazoa</taxon>
        <taxon>Chordata</taxon>
        <taxon>Craniata</taxon>
        <taxon>Vertebrata</taxon>
        <taxon>Euteleostomi</taxon>
        <taxon>Amphibia</taxon>
        <taxon>Batrachia</taxon>
        <taxon>Caudata</taxon>
        <taxon>Salamandroidea</taxon>
        <taxon>Salamandridae</taxon>
        <taxon>Pleurodelinae</taxon>
        <taxon>Pleurodeles</taxon>
    </lineage>
</organism>
<sequence>MLCSCEHTTGLGTLSRWSGRGLGLRDSSVRAARWRVALRWLPGPYELSPGLLSAERGGAAPRAEDHICWGGPRAVGPDSAAPQLGSLGEYAPRTHVRRTGAGSCLRSPGRRAFVRTALGLNRRDAAPTGSGAARTVAWTERSGAVLGADFQMIHRDDNRGDPNNGGNIINGHQLNLLPM</sequence>
<dbReference type="EMBL" id="JANPWB010000006">
    <property type="protein sequence ID" value="KAJ1179682.1"/>
    <property type="molecule type" value="Genomic_DNA"/>
</dbReference>
<evidence type="ECO:0000313" key="2">
    <source>
        <dbReference type="Proteomes" id="UP001066276"/>
    </source>
</evidence>
<reference evidence="1" key="1">
    <citation type="journal article" date="2022" name="bioRxiv">
        <title>Sequencing and chromosome-scale assembly of the giantPleurodeles waltlgenome.</title>
        <authorList>
            <person name="Brown T."/>
            <person name="Elewa A."/>
            <person name="Iarovenko S."/>
            <person name="Subramanian E."/>
            <person name="Araus A.J."/>
            <person name="Petzold A."/>
            <person name="Susuki M."/>
            <person name="Suzuki K.-i.T."/>
            <person name="Hayashi T."/>
            <person name="Toyoda A."/>
            <person name="Oliveira C."/>
            <person name="Osipova E."/>
            <person name="Leigh N.D."/>
            <person name="Simon A."/>
            <person name="Yun M.H."/>
        </authorList>
    </citation>
    <scope>NUCLEOTIDE SEQUENCE</scope>
    <source>
        <strain evidence="1">20211129_DDA</strain>
        <tissue evidence="1">Liver</tissue>
    </source>
</reference>
<evidence type="ECO:0000313" key="1">
    <source>
        <dbReference type="EMBL" id="KAJ1179682.1"/>
    </source>
</evidence>
<name>A0AAV7TST1_PLEWA</name>
<accession>A0AAV7TST1</accession>